<accession>A0AA36J890</accession>
<reference evidence="1" key="1">
    <citation type="submission" date="2023-08" db="EMBL/GenBank/DDBJ databases">
        <authorList>
            <person name="Chen Y."/>
            <person name="Shah S."/>
            <person name="Dougan E. K."/>
            <person name="Thang M."/>
            <person name="Chan C."/>
        </authorList>
    </citation>
    <scope>NUCLEOTIDE SEQUENCE</scope>
</reference>
<sequence>MAQCYTSDGGFDWDKYNELVKGIDILTYDPPQKKPAYVKKLRNFNFFTPRSPYGAGFPFCVSEGWRCYIRHKHGYEMQDVYISDPEAWFLKMLEPPKCGNFCPDLLKGVWWMQDNIANETLVSWESAHWGKPDGRNPEVGMKSCLRNWTTGNGLLGTVIMNIKSGGWQGVRISPDRKWINLGGHDFIYLLDEKDHLVDPQGKEVSFRVGEDFLRVSYQDGDPKKGIDYQYLLRRVAFKDAKGQLQKTPIYEQLLDQATRPTAPYGACCNLFLCNLSDEEYGAIYDNLDDHQILIPGPETDLPWHPDLDAACEMPADCVMPPWSSIISL</sequence>
<evidence type="ECO:0000313" key="1">
    <source>
        <dbReference type="EMBL" id="CAJ1400276.1"/>
    </source>
</evidence>
<gene>
    <name evidence="1" type="ORF">EVOR1521_LOCUS23651</name>
</gene>
<organism evidence="1 2">
    <name type="scientific">Effrenium voratum</name>
    <dbReference type="NCBI Taxonomy" id="2562239"/>
    <lineage>
        <taxon>Eukaryota</taxon>
        <taxon>Sar</taxon>
        <taxon>Alveolata</taxon>
        <taxon>Dinophyceae</taxon>
        <taxon>Suessiales</taxon>
        <taxon>Symbiodiniaceae</taxon>
        <taxon>Effrenium</taxon>
    </lineage>
</organism>
<dbReference type="Proteomes" id="UP001178507">
    <property type="component" value="Unassembled WGS sequence"/>
</dbReference>
<proteinExistence type="predicted"/>
<evidence type="ECO:0000313" key="2">
    <source>
        <dbReference type="Proteomes" id="UP001178507"/>
    </source>
</evidence>
<comment type="caution">
    <text evidence="1">The sequence shown here is derived from an EMBL/GenBank/DDBJ whole genome shotgun (WGS) entry which is preliminary data.</text>
</comment>
<name>A0AA36J890_9DINO</name>
<dbReference type="EMBL" id="CAUJNA010003366">
    <property type="protein sequence ID" value="CAJ1400276.1"/>
    <property type="molecule type" value="Genomic_DNA"/>
</dbReference>
<dbReference type="AlphaFoldDB" id="A0AA36J890"/>
<keyword evidence="2" id="KW-1185">Reference proteome</keyword>
<protein>
    <submittedName>
        <fullName evidence="1">Uncharacterized protein</fullName>
    </submittedName>
</protein>